<name>A0A0D7B2E8_9AGAR</name>
<keyword evidence="2" id="KW-1133">Transmembrane helix</keyword>
<dbReference type="OrthoDB" id="2796893at2759"/>
<evidence type="ECO:0000256" key="3">
    <source>
        <dbReference type="SAM" id="SignalP"/>
    </source>
</evidence>
<protein>
    <recommendedName>
        <fullName evidence="6">Cyanovirin-N domain-containing protein</fullName>
    </recommendedName>
</protein>
<dbReference type="STRING" id="1314674.A0A0D7B2E8"/>
<dbReference type="EMBL" id="KN880641">
    <property type="protein sequence ID" value="KIY64339.1"/>
    <property type="molecule type" value="Genomic_DNA"/>
</dbReference>
<feature type="region of interest" description="Disordered" evidence="1">
    <location>
        <begin position="301"/>
        <end position="467"/>
    </location>
</feature>
<evidence type="ECO:0008006" key="6">
    <source>
        <dbReference type="Google" id="ProtNLM"/>
    </source>
</evidence>
<feature type="transmembrane region" description="Helical" evidence="2">
    <location>
        <begin position="202"/>
        <end position="223"/>
    </location>
</feature>
<feature type="signal peptide" evidence="3">
    <location>
        <begin position="1"/>
        <end position="21"/>
    </location>
</feature>
<accession>A0A0D7B2E8</accession>
<evidence type="ECO:0000256" key="2">
    <source>
        <dbReference type="SAM" id="Phobius"/>
    </source>
</evidence>
<sequence length="467" mass="49569">MHFVLYSILSTALFLGQTTRAAGVQRRDGPSTNAVCKDEYAWMNNEAGLSPCLVWAHVMTSCGTEDFDVLALPTNSHYDPPGEGKNEPSECSCSWAGYNLMGACTVCQDTDGGINAWGPWKKGCPDSDLSNTTYFPYDHQYTLDVKLPYWASEDPMTWTNSRFDAVACKALDDQGHADLDGSELSGGSGGSDSSSSTPVGPIVGGVVGGVALIIAIVLAWWFFRRRQRLRNQHAGNSQAVLLGDGSEHRQSHYTATGTMSMIQSPPVSPDPLSDGQSFFGSLHGSSVLMSTNLGHQPNGLYRNGGPQPSTSFGTHPPSSFPMPMQPIGPQDVIEPFTSTSSGTGTPPRGKAGMVYNTPPRRAQVDPDESVISDADTSFTPARRMNPPAYTSTPSPPAQSPSSFEMGHRPGMHSGDSSLTSAGRTQSEGSTLPGDFGDRMMRSGGMARGVDRPVGPSEAGDVDPAQYA</sequence>
<reference evidence="4 5" key="1">
    <citation type="journal article" date="2015" name="Fungal Genet. Biol.">
        <title>Evolution of novel wood decay mechanisms in Agaricales revealed by the genome sequences of Fistulina hepatica and Cylindrobasidium torrendii.</title>
        <authorList>
            <person name="Floudas D."/>
            <person name="Held B.W."/>
            <person name="Riley R."/>
            <person name="Nagy L.G."/>
            <person name="Koehler G."/>
            <person name="Ransdell A.S."/>
            <person name="Younus H."/>
            <person name="Chow J."/>
            <person name="Chiniquy J."/>
            <person name="Lipzen A."/>
            <person name="Tritt A."/>
            <person name="Sun H."/>
            <person name="Haridas S."/>
            <person name="LaButti K."/>
            <person name="Ohm R.A."/>
            <person name="Kues U."/>
            <person name="Blanchette R.A."/>
            <person name="Grigoriev I.V."/>
            <person name="Minto R.E."/>
            <person name="Hibbett D.S."/>
        </authorList>
    </citation>
    <scope>NUCLEOTIDE SEQUENCE [LARGE SCALE GENOMIC DNA]</scope>
    <source>
        <strain evidence="4 5">FP15055 ss-10</strain>
    </source>
</reference>
<feature type="compositionally biased region" description="Polar residues" evidence="1">
    <location>
        <begin position="306"/>
        <end position="317"/>
    </location>
</feature>
<feature type="region of interest" description="Disordered" evidence="1">
    <location>
        <begin position="178"/>
        <end position="197"/>
    </location>
</feature>
<evidence type="ECO:0000256" key="1">
    <source>
        <dbReference type="SAM" id="MobiDB-lite"/>
    </source>
</evidence>
<feature type="chain" id="PRO_5002316883" description="Cyanovirin-N domain-containing protein" evidence="3">
    <location>
        <begin position="22"/>
        <end position="467"/>
    </location>
</feature>
<keyword evidence="2" id="KW-0472">Membrane</keyword>
<proteinExistence type="predicted"/>
<keyword evidence="5" id="KW-1185">Reference proteome</keyword>
<dbReference type="Proteomes" id="UP000054007">
    <property type="component" value="Unassembled WGS sequence"/>
</dbReference>
<keyword evidence="3" id="KW-0732">Signal</keyword>
<keyword evidence="2" id="KW-0812">Transmembrane</keyword>
<evidence type="ECO:0000313" key="5">
    <source>
        <dbReference type="Proteomes" id="UP000054007"/>
    </source>
</evidence>
<evidence type="ECO:0000313" key="4">
    <source>
        <dbReference type="EMBL" id="KIY64339.1"/>
    </source>
</evidence>
<dbReference type="AlphaFoldDB" id="A0A0D7B2E8"/>
<gene>
    <name evidence="4" type="ORF">CYLTODRAFT_425309</name>
</gene>
<organism evidence="4 5">
    <name type="scientific">Cylindrobasidium torrendii FP15055 ss-10</name>
    <dbReference type="NCBI Taxonomy" id="1314674"/>
    <lineage>
        <taxon>Eukaryota</taxon>
        <taxon>Fungi</taxon>
        <taxon>Dikarya</taxon>
        <taxon>Basidiomycota</taxon>
        <taxon>Agaricomycotina</taxon>
        <taxon>Agaricomycetes</taxon>
        <taxon>Agaricomycetidae</taxon>
        <taxon>Agaricales</taxon>
        <taxon>Marasmiineae</taxon>
        <taxon>Physalacriaceae</taxon>
        <taxon>Cylindrobasidium</taxon>
    </lineage>
</organism>
<feature type="compositionally biased region" description="Polar residues" evidence="1">
    <location>
        <begin position="414"/>
        <end position="429"/>
    </location>
</feature>